<reference evidence="1" key="1">
    <citation type="submission" date="2023-08" db="EMBL/GenBank/DDBJ databases">
        <authorList>
            <person name="Alioto T."/>
            <person name="Alioto T."/>
            <person name="Gomez Garrido J."/>
        </authorList>
    </citation>
    <scope>NUCLEOTIDE SEQUENCE</scope>
</reference>
<organism evidence="1 2">
    <name type="scientific">Octopus vulgaris</name>
    <name type="common">Common octopus</name>
    <dbReference type="NCBI Taxonomy" id="6645"/>
    <lineage>
        <taxon>Eukaryota</taxon>
        <taxon>Metazoa</taxon>
        <taxon>Spiralia</taxon>
        <taxon>Lophotrochozoa</taxon>
        <taxon>Mollusca</taxon>
        <taxon>Cephalopoda</taxon>
        <taxon>Coleoidea</taxon>
        <taxon>Octopodiformes</taxon>
        <taxon>Octopoda</taxon>
        <taxon>Incirrata</taxon>
        <taxon>Octopodidae</taxon>
        <taxon>Octopus</taxon>
    </lineage>
</organism>
<proteinExistence type="predicted"/>
<protein>
    <submittedName>
        <fullName evidence="1">Uncharacterized protein</fullName>
    </submittedName>
</protein>
<dbReference type="EMBL" id="OX597823">
    <property type="protein sequence ID" value="CAI9728704.1"/>
    <property type="molecule type" value="Genomic_DNA"/>
</dbReference>
<gene>
    <name evidence="1" type="ORF">OCTVUL_1B028035</name>
</gene>
<keyword evidence="2" id="KW-1185">Reference proteome</keyword>
<dbReference type="Proteomes" id="UP001162480">
    <property type="component" value="Chromosome 10"/>
</dbReference>
<sequence length="111" mass="12760">MITNEGKELTLTAGMRDGVELVLSGDHIKELEEPNKVYLLAKKRIESDRRDRNYISNVIQQEDNEKAKEKYAVLKVLKCHIRRLYLLKVPVSKSSFSTTMGDESESAFHSF</sequence>
<evidence type="ECO:0000313" key="2">
    <source>
        <dbReference type="Proteomes" id="UP001162480"/>
    </source>
</evidence>
<evidence type="ECO:0000313" key="1">
    <source>
        <dbReference type="EMBL" id="CAI9728704.1"/>
    </source>
</evidence>
<accession>A0AA36F917</accession>
<dbReference type="AlphaFoldDB" id="A0AA36F917"/>
<name>A0AA36F917_OCTVU</name>